<accession>A0A6J5T018</accession>
<gene>
    <name evidence="2" type="ORF">UFOVP1626_44</name>
</gene>
<feature type="compositionally biased region" description="Acidic residues" evidence="1">
    <location>
        <begin position="1"/>
        <end position="18"/>
    </location>
</feature>
<sequence length="254" mass="29029">MLIENEDESPSELDVVEEQQEKQLPEVTQSPEFPEKYREKTLEEVIKMHQEAEKYIGKQAQEVGEVRKLADELIKQNLSSSKQPIKEEQPEVDFFENPKEAIRQTVDNHPDVVAGRQAAHDFKRMQIQQKLTQDHPDFGQIAQDTDFQNWVKSSPIRLGLYAKADGEFDYDSANELLTTYKQLRGIKAKQTSDAGETQRKTNLKAAGVDIGGSGESGKRVYRRADLIRLKMTDPNRYEALSDEIMQAYADGRVK</sequence>
<organism evidence="2">
    <name type="scientific">uncultured Caudovirales phage</name>
    <dbReference type="NCBI Taxonomy" id="2100421"/>
    <lineage>
        <taxon>Viruses</taxon>
        <taxon>Duplodnaviria</taxon>
        <taxon>Heunggongvirae</taxon>
        <taxon>Uroviricota</taxon>
        <taxon>Caudoviricetes</taxon>
        <taxon>Peduoviridae</taxon>
        <taxon>Maltschvirus</taxon>
        <taxon>Maltschvirus maltsch</taxon>
    </lineage>
</organism>
<protein>
    <submittedName>
        <fullName evidence="2">Uncharacterized protein</fullName>
    </submittedName>
</protein>
<evidence type="ECO:0000256" key="1">
    <source>
        <dbReference type="SAM" id="MobiDB-lite"/>
    </source>
</evidence>
<evidence type="ECO:0000313" key="2">
    <source>
        <dbReference type="EMBL" id="CAB4220839.1"/>
    </source>
</evidence>
<dbReference type="EMBL" id="LR797493">
    <property type="protein sequence ID" value="CAB4220839.1"/>
    <property type="molecule type" value="Genomic_DNA"/>
</dbReference>
<feature type="region of interest" description="Disordered" evidence="1">
    <location>
        <begin position="1"/>
        <end position="36"/>
    </location>
</feature>
<reference evidence="2" key="1">
    <citation type="submission" date="2020-05" db="EMBL/GenBank/DDBJ databases">
        <authorList>
            <person name="Chiriac C."/>
            <person name="Salcher M."/>
            <person name="Ghai R."/>
            <person name="Kavagutti S V."/>
        </authorList>
    </citation>
    <scope>NUCLEOTIDE SEQUENCE</scope>
</reference>
<name>A0A6J5T018_9CAUD</name>
<proteinExistence type="predicted"/>